<dbReference type="OrthoDB" id="9785673at2"/>
<dbReference type="Proteomes" id="UP000248688">
    <property type="component" value="Chromosome"/>
</dbReference>
<keyword evidence="5" id="KW-0819">tRNA processing</keyword>
<evidence type="ECO:0000256" key="1">
    <source>
        <dbReference type="ARBA" id="ARBA00022555"/>
    </source>
</evidence>
<proteinExistence type="predicted"/>
<name>A0A2Z4IEQ3_9BACT</name>
<reference evidence="8 9" key="1">
    <citation type="submission" date="2018-06" db="EMBL/GenBank/DDBJ databases">
        <title>Echinicola strongylocentroti sp. nov., isolated from a sea urchin Strongylocentrotus intermedius.</title>
        <authorList>
            <person name="Bae S.S."/>
        </authorList>
    </citation>
    <scope>NUCLEOTIDE SEQUENCE [LARGE SCALE GENOMIC DNA]</scope>
    <source>
        <strain evidence="8 9">MEBiC08714</strain>
    </source>
</reference>
<keyword evidence="4" id="KW-0949">S-adenosyl-L-methionine</keyword>
<accession>A0A2Z4IEQ3</accession>
<keyword evidence="9" id="KW-1185">Reference proteome</keyword>
<dbReference type="GO" id="GO:0002938">
    <property type="term" value="P:tRNA guanine ribose methylation"/>
    <property type="evidence" value="ECO:0007669"/>
    <property type="project" value="TreeGrafter"/>
</dbReference>
<evidence type="ECO:0000256" key="2">
    <source>
        <dbReference type="ARBA" id="ARBA00022603"/>
    </source>
</evidence>
<dbReference type="Gene3D" id="3.40.1280.10">
    <property type="match status" value="1"/>
</dbReference>
<dbReference type="InterPro" id="IPR029028">
    <property type="entry name" value="Alpha/beta_knot_MTases"/>
</dbReference>
<dbReference type="InterPro" id="IPR001537">
    <property type="entry name" value="SpoU_MeTrfase"/>
</dbReference>
<evidence type="ECO:0000256" key="5">
    <source>
        <dbReference type="ARBA" id="ARBA00022694"/>
    </source>
</evidence>
<dbReference type="PANTHER" id="PTHR43453:SF1">
    <property type="entry name" value="TRNA_RRNA METHYLTRANSFERASE SPOU TYPE DOMAIN-CONTAINING PROTEIN"/>
    <property type="match status" value="1"/>
</dbReference>
<evidence type="ECO:0000256" key="6">
    <source>
        <dbReference type="ARBA" id="ARBA00022884"/>
    </source>
</evidence>
<sequence length="205" mass="23398">MKNNETKEKSSLRKKAGAIKEFRCKNLIAVLEEPQDYKNIGRTIRNINALGVEKLYIIDSRDKVPDDWQEMRTDVMLTKTSGSAIKWSFVKKFSSTEGCIDHLDKNGFVSMVTSPHLKGQKNIVLHEGKYTKMKLAVWFGNESRGISERAVKNSKACINIPMYGIIESLNLGTSTGIVLYEITKQRREFKLGKIAKRKEKLKNKK</sequence>
<keyword evidence="3 8" id="KW-0808">Transferase</keyword>
<dbReference type="GO" id="GO:0008173">
    <property type="term" value="F:RNA methyltransferase activity"/>
    <property type="evidence" value="ECO:0007669"/>
    <property type="project" value="InterPro"/>
</dbReference>
<protein>
    <submittedName>
        <fullName evidence="8">TrmH family RNA methyltransferase</fullName>
    </submittedName>
</protein>
<dbReference type="InterPro" id="IPR033671">
    <property type="entry name" value="TrmH"/>
</dbReference>
<dbReference type="KEGG" id="est:DN752_02745"/>
<dbReference type="InterPro" id="IPR029026">
    <property type="entry name" value="tRNA_m1G_MTases_N"/>
</dbReference>
<dbReference type="SUPFAM" id="SSF75217">
    <property type="entry name" value="alpha/beta knot"/>
    <property type="match status" value="1"/>
</dbReference>
<evidence type="ECO:0000313" key="9">
    <source>
        <dbReference type="Proteomes" id="UP000248688"/>
    </source>
</evidence>
<evidence type="ECO:0000259" key="7">
    <source>
        <dbReference type="Pfam" id="PF00588"/>
    </source>
</evidence>
<evidence type="ECO:0000313" key="8">
    <source>
        <dbReference type="EMBL" id="AWW29147.1"/>
    </source>
</evidence>
<gene>
    <name evidence="8" type="ORF">DN752_02745</name>
</gene>
<keyword evidence="2 8" id="KW-0489">Methyltransferase</keyword>
<dbReference type="EMBL" id="CP030041">
    <property type="protein sequence ID" value="AWW29147.1"/>
    <property type="molecule type" value="Genomic_DNA"/>
</dbReference>
<dbReference type="PANTHER" id="PTHR43453">
    <property type="entry name" value="RRNA METHYLASE-LIKE"/>
    <property type="match status" value="1"/>
</dbReference>
<keyword evidence="1" id="KW-0820">tRNA-binding</keyword>
<dbReference type="CDD" id="cd18092">
    <property type="entry name" value="SpoU-like_TrmH"/>
    <property type="match status" value="1"/>
</dbReference>
<dbReference type="Pfam" id="PF00588">
    <property type="entry name" value="SpoU_methylase"/>
    <property type="match status" value="1"/>
</dbReference>
<dbReference type="RefSeq" id="WP_112782567.1">
    <property type="nucleotide sequence ID" value="NZ_CP030041.1"/>
</dbReference>
<keyword evidence="6" id="KW-0694">RNA-binding</keyword>
<feature type="domain" description="tRNA/rRNA methyltransferase SpoU type" evidence="7">
    <location>
        <begin position="27"/>
        <end position="180"/>
    </location>
</feature>
<dbReference type="AlphaFoldDB" id="A0A2Z4IEQ3"/>
<dbReference type="GO" id="GO:0000049">
    <property type="term" value="F:tRNA binding"/>
    <property type="evidence" value="ECO:0007669"/>
    <property type="project" value="UniProtKB-KW"/>
</dbReference>
<evidence type="ECO:0000256" key="3">
    <source>
        <dbReference type="ARBA" id="ARBA00022679"/>
    </source>
</evidence>
<evidence type="ECO:0000256" key="4">
    <source>
        <dbReference type="ARBA" id="ARBA00022691"/>
    </source>
</evidence>
<organism evidence="8 9">
    <name type="scientific">Echinicola strongylocentroti</name>
    <dbReference type="NCBI Taxonomy" id="1795355"/>
    <lineage>
        <taxon>Bacteria</taxon>
        <taxon>Pseudomonadati</taxon>
        <taxon>Bacteroidota</taxon>
        <taxon>Cytophagia</taxon>
        <taxon>Cytophagales</taxon>
        <taxon>Cyclobacteriaceae</taxon>
        <taxon>Echinicola</taxon>
    </lineage>
</organism>